<dbReference type="RefSeq" id="WP_094906008.1">
    <property type="nucleotide sequence ID" value="NZ_NPEZ01000001.1"/>
</dbReference>
<evidence type="ECO:0000259" key="2">
    <source>
        <dbReference type="Pfam" id="PF01370"/>
    </source>
</evidence>
<evidence type="ECO:0000313" key="3">
    <source>
        <dbReference type="EMBL" id="OZT78623.1"/>
    </source>
</evidence>
<proteinExistence type="predicted"/>
<reference evidence="3 4" key="1">
    <citation type="submission" date="2017-07" db="EMBL/GenBank/DDBJ databases">
        <title>Shotgun whole genome sequences of three halophilic bacterial isolates.</title>
        <authorList>
            <person name="Pozzo T."/>
            <person name="Higdon S.M."/>
            <person name="Quillaguaman J."/>
        </authorList>
    </citation>
    <scope>NUCLEOTIDE SEQUENCE [LARGE SCALE GENOMIC DNA]</scope>
    <source>
        <strain evidence="3 4">BU-1</strain>
    </source>
</reference>
<dbReference type="Gene3D" id="3.40.50.720">
    <property type="entry name" value="NAD(P)-binding Rossmann-like Domain"/>
    <property type="match status" value="1"/>
</dbReference>
<name>A0A265EAK5_9STAP</name>
<organism evidence="3 4">
    <name type="scientific">Salinicoccus roseus</name>
    <dbReference type="NCBI Taxonomy" id="45670"/>
    <lineage>
        <taxon>Bacteria</taxon>
        <taxon>Bacillati</taxon>
        <taxon>Bacillota</taxon>
        <taxon>Bacilli</taxon>
        <taxon>Bacillales</taxon>
        <taxon>Staphylococcaceae</taxon>
        <taxon>Salinicoccus</taxon>
    </lineage>
</organism>
<dbReference type="SUPFAM" id="SSF51735">
    <property type="entry name" value="NAD(P)-binding Rossmann-fold domains"/>
    <property type="match status" value="1"/>
</dbReference>
<dbReference type="InterPro" id="IPR036291">
    <property type="entry name" value="NAD(P)-bd_dom_sf"/>
</dbReference>
<dbReference type="Pfam" id="PF01370">
    <property type="entry name" value="Epimerase"/>
    <property type="match status" value="1"/>
</dbReference>
<evidence type="ECO:0000313" key="4">
    <source>
        <dbReference type="Proteomes" id="UP000216682"/>
    </source>
</evidence>
<dbReference type="InterPro" id="IPR001509">
    <property type="entry name" value="Epimerase_deHydtase"/>
</dbReference>
<keyword evidence="1" id="KW-0520">NAD</keyword>
<dbReference type="CDD" id="cd05253">
    <property type="entry name" value="UDP_GE_SDE_e"/>
    <property type="match status" value="1"/>
</dbReference>
<sequence length="343" mass="38663">MKKILITGTAGFIGSHMAKRLLEEGHAVVGIDNMNDYYDVTLKHDRLEVLLEGRLHNYEVDISDTKSVMEIFRSEQPEIVINLAAQAGVRYSIDNPHEYITSNINGFTNILEGCRHHGVEHLIYASSSSVYGANTSKPFSTSDNIDHPLSLYAATKKANELMAHTYSHLYNLPTTGLRFFTVYGPWGRPDMALFKFTRAMLAGEPIDVYNNGRMMRDFTYIDDIVEAITRLTEHVPAGNAEWNGESPDPASSQAPYKVYNIGNNAPVRLMAFIEAIERHLGRVADKHYMPLQPGDVPETYADVTDLYNTIQFKPSTEIDAGVRRFIDWYMKYYSVEAEMSDAG</sequence>
<dbReference type="AlphaFoldDB" id="A0A265EAK5"/>
<accession>A0A265EAK5</accession>
<evidence type="ECO:0000256" key="1">
    <source>
        <dbReference type="ARBA" id="ARBA00023027"/>
    </source>
</evidence>
<dbReference type="PRINTS" id="PR01713">
    <property type="entry name" value="NUCEPIMERASE"/>
</dbReference>
<dbReference type="PANTHER" id="PTHR43574">
    <property type="entry name" value="EPIMERASE-RELATED"/>
    <property type="match status" value="1"/>
</dbReference>
<gene>
    <name evidence="3" type="ORF">CFN03_04915</name>
</gene>
<dbReference type="EMBL" id="NPEZ01000001">
    <property type="protein sequence ID" value="OZT78623.1"/>
    <property type="molecule type" value="Genomic_DNA"/>
</dbReference>
<comment type="caution">
    <text evidence="3">The sequence shown here is derived from an EMBL/GenBank/DDBJ whole genome shotgun (WGS) entry which is preliminary data.</text>
</comment>
<dbReference type="Proteomes" id="UP000216682">
    <property type="component" value="Unassembled WGS sequence"/>
</dbReference>
<protein>
    <submittedName>
        <fullName evidence="3">Protein CapI</fullName>
    </submittedName>
</protein>
<feature type="domain" description="NAD-dependent epimerase/dehydratase" evidence="2">
    <location>
        <begin position="4"/>
        <end position="239"/>
    </location>
</feature>